<keyword evidence="2" id="KW-1185">Reference proteome</keyword>
<gene>
    <name evidence="1" type="ORF">ACIPUH_11755</name>
</gene>
<reference evidence="1 2" key="1">
    <citation type="submission" date="2024-10" db="EMBL/GenBank/DDBJ databases">
        <authorList>
            <person name="Lu C.-H."/>
        </authorList>
    </citation>
    <scope>NUCLEOTIDE SEQUENCE [LARGE SCALE GENOMIC DNA]</scope>
    <source>
        <strain evidence="1 2">22LXZD03-01</strain>
    </source>
</reference>
<accession>A0ABW8GVT1</accession>
<evidence type="ECO:0000313" key="2">
    <source>
        <dbReference type="Proteomes" id="UP001617702"/>
    </source>
</evidence>
<protein>
    <submittedName>
        <fullName evidence="1">Uncharacterized protein</fullName>
    </submittedName>
</protein>
<dbReference type="Proteomes" id="UP001617702">
    <property type="component" value="Unassembled WGS sequence"/>
</dbReference>
<dbReference type="RefSeq" id="WP_400354534.1">
    <property type="nucleotide sequence ID" value="NZ_JBIXLA010000004.1"/>
</dbReference>
<organism evidence="1 2">
    <name type="scientific">Pectobacterium jejuense</name>
    <dbReference type="NCBI Taxonomy" id="2974022"/>
    <lineage>
        <taxon>Bacteria</taxon>
        <taxon>Pseudomonadati</taxon>
        <taxon>Pseudomonadota</taxon>
        <taxon>Gammaproteobacteria</taxon>
        <taxon>Enterobacterales</taxon>
        <taxon>Pectobacteriaceae</taxon>
        <taxon>Pectobacterium</taxon>
    </lineage>
</organism>
<name>A0ABW8GVT1_9GAMM</name>
<proteinExistence type="predicted"/>
<dbReference type="EMBL" id="JBIXLB010000004">
    <property type="protein sequence ID" value="MFJ5513466.1"/>
    <property type="molecule type" value="Genomic_DNA"/>
</dbReference>
<evidence type="ECO:0000313" key="1">
    <source>
        <dbReference type="EMBL" id="MFJ5513466.1"/>
    </source>
</evidence>
<sequence>MIKLKGKPISTGDMPKFNWYADLIDFDGPLLSLFKGERNTDALYMWVDNDTRRNRWCIIPVNRITLNDYLQKKTSLKEVVLSAKKVIFFNMSEGVNGLTKRSCIEVARDDFPADYFPDEDAYLSDMIATPEAVRLRDEITENYMLGIDNELYTDDLSTIPYIFQQLYSFHYALEHLAVESVKNRVVCLLSSWTGGASAVNIFTGLRSLIPTIHRPQVNAIKYNSPGYIELNLLPKIAKSVEFSMDRSLANFRFYRMESFYNGTYKYLKENNISGFDYEGVDLKAIINDDTEKHLARRVSIFMKLLGWSQYQSTFDKLGAHPLQQLRTILAYYRRFKKLRYYVEHDNLSIGTSKIKD</sequence>
<comment type="caution">
    <text evidence="1">The sequence shown here is derived from an EMBL/GenBank/DDBJ whole genome shotgun (WGS) entry which is preliminary data.</text>
</comment>